<comment type="caution">
    <text evidence="1">The sequence shown here is derived from an EMBL/GenBank/DDBJ whole genome shotgun (WGS) entry which is preliminary data.</text>
</comment>
<sequence>MILVCEQRRKQKREVTKQADEFTAHAEMDAWLKLLVISGFQIFGQQCAVGGSRTRNTRIPAVLGAGSSSTKPSKPQFGKDEKYDCTIVQKLVGLLNSSWLMDASCALASNPPRAEWGSSVQASGSIHQNPGFKWASKSEIIFCLRAKSTQAKP</sequence>
<gene>
    <name evidence="1" type="ORF">PoB_002528900</name>
</gene>
<name>A0AAV3ZXY3_9GAST</name>
<evidence type="ECO:0000313" key="1">
    <source>
        <dbReference type="EMBL" id="GFN98783.1"/>
    </source>
</evidence>
<protein>
    <submittedName>
        <fullName evidence="1">Uncharacterized protein</fullName>
    </submittedName>
</protein>
<proteinExistence type="predicted"/>
<dbReference type="Proteomes" id="UP000735302">
    <property type="component" value="Unassembled WGS sequence"/>
</dbReference>
<dbReference type="EMBL" id="BLXT01002861">
    <property type="protein sequence ID" value="GFN98783.1"/>
    <property type="molecule type" value="Genomic_DNA"/>
</dbReference>
<keyword evidence="2" id="KW-1185">Reference proteome</keyword>
<dbReference type="AlphaFoldDB" id="A0AAV3ZXY3"/>
<evidence type="ECO:0000313" key="2">
    <source>
        <dbReference type="Proteomes" id="UP000735302"/>
    </source>
</evidence>
<organism evidence="1 2">
    <name type="scientific">Plakobranchus ocellatus</name>
    <dbReference type="NCBI Taxonomy" id="259542"/>
    <lineage>
        <taxon>Eukaryota</taxon>
        <taxon>Metazoa</taxon>
        <taxon>Spiralia</taxon>
        <taxon>Lophotrochozoa</taxon>
        <taxon>Mollusca</taxon>
        <taxon>Gastropoda</taxon>
        <taxon>Heterobranchia</taxon>
        <taxon>Euthyneura</taxon>
        <taxon>Panpulmonata</taxon>
        <taxon>Sacoglossa</taxon>
        <taxon>Placobranchoidea</taxon>
        <taxon>Plakobranchidae</taxon>
        <taxon>Plakobranchus</taxon>
    </lineage>
</organism>
<reference evidence="1 2" key="1">
    <citation type="journal article" date="2021" name="Elife">
        <title>Chloroplast acquisition without the gene transfer in kleptoplastic sea slugs, Plakobranchus ocellatus.</title>
        <authorList>
            <person name="Maeda T."/>
            <person name="Takahashi S."/>
            <person name="Yoshida T."/>
            <person name="Shimamura S."/>
            <person name="Takaki Y."/>
            <person name="Nagai Y."/>
            <person name="Toyoda A."/>
            <person name="Suzuki Y."/>
            <person name="Arimoto A."/>
            <person name="Ishii H."/>
            <person name="Satoh N."/>
            <person name="Nishiyama T."/>
            <person name="Hasebe M."/>
            <person name="Maruyama T."/>
            <person name="Minagawa J."/>
            <person name="Obokata J."/>
            <person name="Shigenobu S."/>
        </authorList>
    </citation>
    <scope>NUCLEOTIDE SEQUENCE [LARGE SCALE GENOMIC DNA]</scope>
</reference>
<accession>A0AAV3ZXY3</accession>